<feature type="transmembrane region" description="Helical" evidence="7">
    <location>
        <begin position="300"/>
        <end position="322"/>
    </location>
</feature>
<feature type="transmembrane region" description="Helical" evidence="7">
    <location>
        <begin position="342"/>
        <end position="365"/>
    </location>
</feature>
<comment type="subcellular location">
    <subcellularLocation>
        <location evidence="1">Membrane</location>
        <topology evidence="1">Multi-pass membrane protein</topology>
    </subcellularLocation>
</comment>
<dbReference type="Pfam" id="PF01490">
    <property type="entry name" value="Aa_trans"/>
    <property type="match status" value="1"/>
</dbReference>
<dbReference type="PANTHER" id="PTHR22950:SF683">
    <property type="entry name" value="AMINO ACID TRANSPORTER (EUROFUNG)"/>
    <property type="match status" value="1"/>
</dbReference>
<evidence type="ECO:0000256" key="2">
    <source>
        <dbReference type="ARBA" id="ARBA00008066"/>
    </source>
</evidence>
<dbReference type="GO" id="GO:0015179">
    <property type="term" value="F:L-amino acid transmembrane transporter activity"/>
    <property type="evidence" value="ECO:0007669"/>
    <property type="project" value="TreeGrafter"/>
</dbReference>
<feature type="transmembrane region" description="Helical" evidence="7">
    <location>
        <begin position="385"/>
        <end position="405"/>
    </location>
</feature>
<feature type="transmembrane region" description="Helical" evidence="7">
    <location>
        <begin position="455"/>
        <end position="476"/>
    </location>
</feature>
<dbReference type="Gene3D" id="1.20.1740.10">
    <property type="entry name" value="Amino acid/polyamine transporter I"/>
    <property type="match status" value="1"/>
</dbReference>
<feature type="transmembrane region" description="Helical" evidence="7">
    <location>
        <begin position="189"/>
        <end position="209"/>
    </location>
</feature>
<accession>A0AAX4K416</accession>
<evidence type="ECO:0000259" key="8">
    <source>
        <dbReference type="Pfam" id="PF01490"/>
    </source>
</evidence>
<feature type="domain" description="Amino acid transporter transmembrane" evidence="8">
    <location>
        <begin position="78"/>
        <end position="472"/>
    </location>
</feature>
<dbReference type="EMBL" id="CP144107">
    <property type="protein sequence ID" value="WWC92129.1"/>
    <property type="molecule type" value="Genomic_DNA"/>
</dbReference>
<dbReference type="AlphaFoldDB" id="A0AAX4K416"/>
<feature type="transmembrane region" description="Helical" evidence="7">
    <location>
        <begin position="411"/>
        <end position="434"/>
    </location>
</feature>
<dbReference type="RefSeq" id="XP_066078891.1">
    <property type="nucleotide sequence ID" value="XM_066222794.1"/>
</dbReference>
<comment type="similarity">
    <text evidence="2">Belongs to the amino acid/polyamine transporter 2 family.</text>
</comment>
<dbReference type="InterPro" id="IPR013057">
    <property type="entry name" value="AA_transpt_TM"/>
</dbReference>
<keyword evidence="4 7" id="KW-1133">Transmembrane helix</keyword>
<evidence type="ECO:0000256" key="5">
    <source>
        <dbReference type="ARBA" id="ARBA00023136"/>
    </source>
</evidence>
<name>A0AAX4K416_9TREE</name>
<evidence type="ECO:0000313" key="10">
    <source>
        <dbReference type="Proteomes" id="UP001355207"/>
    </source>
</evidence>
<evidence type="ECO:0000256" key="4">
    <source>
        <dbReference type="ARBA" id="ARBA00022989"/>
    </source>
</evidence>
<evidence type="ECO:0000256" key="3">
    <source>
        <dbReference type="ARBA" id="ARBA00022692"/>
    </source>
</evidence>
<dbReference type="GeneID" id="91097752"/>
<evidence type="ECO:0000313" key="9">
    <source>
        <dbReference type="EMBL" id="WWC92129.1"/>
    </source>
</evidence>
<feature type="transmembrane region" description="Helical" evidence="7">
    <location>
        <begin position="215"/>
        <end position="239"/>
    </location>
</feature>
<feature type="region of interest" description="Disordered" evidence="6">
    <location>
        <begin position="1"/>
        <end position="56"/>
    </location>
</feature>
<feature type="compositionally biased region" description="Polar residues" evidence="6">
    <location>
        <begin position="1"/>
        <end position="24"/>
    </location>
</feature>
<keyword evidence="10" id="KW-1185">Reference proteome</keyword>
<organism evidence="9 10">
    <name type="scientific">Kwoniella dendrophila CBS 6074</name>
    <dbReference type="NCBI Taxonomy" id="1295534"/>
    <lineage>
        <taxon>Eukaryota</taxon>
        <taxon>Fungi</taxon>
        <taxon>Dikarya</taxon>
        <taxon>Basidiomycota</taxon>
        <taxon>Agaricomycotina</taxon>
        <taxon>Tremellomycetes</taxon>
        <taxon>Tremellales</taxon>
        <taxon>Cryptococcaceae</taxon>
        <taxon>Kwoniella</taxon>
    </lineage>
</organism>
<evidence type="ECO:0000256" key="1">
    <source>
        <dbReference type="ARBA" id="ARBA00004141"/>
    </source>
</evidence>
<protein>
    <recommendedName>
        <fullName evidence="8">Amino acid transporter transmembrane domain-containing protein</fullName>
    </recommendedName>
</protein>
<feature type="transmembrane region" description="Helical" evidence="7">
    <location>
        <begin position="158"/>
        <end position="182"/>
    </location>
</feature>
<feature type="compositionally biased region" description="Basic and acidic residues" evidence="6">
    <location>
        <begin position="26"/>
        <end position="35"/>
    </location>
</feature>
<dbReference type="PANTHER" id="PTHR22950">
    <property type="entry name" value="AMINO ACID TRANSPORTER"/>
    <property type="match status" value="1"/>
</dbReference>
<feature type="transmembrane region" description="Helical" evidence="7">
    <location>
        <begin position="93"/>
        <end position="123"/>
    </location>
</feature>
<dbReference type="Proteomes" id="UP001355207">
    <property type="component" value="Chromosome 10"/>
</dbReference>
<proteinExistence type="inferred from homology"/>
<reference evidence="9 10" key="1">
    <citation type="submission" date="2024-01" db="EMBL/GenBank/DDBJ databases">
        <title>Comparative genomics of Cryptococcus and Kwoniella reveals pathogenesis evolution and contrasting modes of karyotype evolution via chromosome fusion or intercentromeric recombination.</title>
        <authorList>
            <person name="Coelho M.A."/>
            <person name="David-Palma M."/>
            <person name="Shea T."/>
            <person name="Bowers K."/>
            <person name="McGinley-Smith S."/>
            <person name="Mohammad A.W."/>
            <person name="Gnirke A."/>
            <person name="Yurkov A.M."/>
            <person name="Nowrousian M."/>
            <person name="Sun S."/>
            <person name="Cuomo C.A."/>
            <person name="Heitman J."/>
        </authorList>
    </citation>
    <scope>NUCLEOTIDE SEQUENCE [LARGE SCALE GENOMIC DNA]</scope>
    <source>
        <strain evidence="9 10">CBS 6074</strain>
    </source>
</reference>
<keyword evidence="5 7" id="KW-0472">Membrane</keyword>
<dbReference type="FunFam" id="1.20.1740.10:FF:000039">
    <property type="entry name" value="Neutral amino acid transporter (Eurofung)"/>
    <property type="match status" value="1"/>
</dbReference>
<sequence length="497" mass="53519">MEQPYSGTTSHSTDIESSTTQSYPLNDRKLDKLSQEHPGQTEITHPVDIENGNAIPKDGKIHDAVWGTIDEDGPNYRNLGWVRASVLELKTQIGLGVLGLPAVLDTLGFIPGIIVIIVLAVIITWSDLVVGYFKINHPEVYTIADAAHIMFGPIGREIIGFAFWLEVVAIAGASFLSISVAFNTITEHAACTVVWVVVGAVIVAVFASIQTLGKISWLGWVGLVSILSAVITLMIAAGLTDRPSLAPPGDFEIITQVAATPSFVDAINAVSIVVFAYAGTPNFFNIVGEMRDPAQYSKSVVAAQTIITAIYLIVGCVTYHFVGQYIASPALGSAGFTVKKVTYGLALPGLIVGGTLYAHTAAKYVFVRVLRKSRHLSKNTPVHYIVWYAIVGLTCGIGFIIAEAIPFFNDLLSLIGALLGTLICIQMEAYMWMWDNWRSPERGSMKWKLLMVMNICFFIIGCFLLVAGTYAAVVVINDNFKSGTVGGSFSCADNSGN</sequence>
<evidence type="ECO:0000256" key="6">
    <source>
        <dbReference type="SAM" id="MobiDB-lite"/>
    </source>
</evidence>
<gene>
    <name evidence="9" type="ORF">L201_007083</name>
</gene>
<evidence type="ECO:0000256" key="7">
    <source>
        <dbReference type="SAM" id="Phobius"/>
    </source>
</evidence>
<keyword evidence="3 7" id="KW-0812">Transmembrane</keyword>
<dbReference type="GO" id="GO:0016020">
    <property type="term" value="C:membrane"/>
    <property type="evidence" value="ECO:0007669"/>
    <property type="project" value="UniProtKB-SubCell"/>
</dbReference>